<gene>
    <name evidence="2" type="ORF">ACFOSB_08945</name>
</gene>
<keyword evidence="1" id="KW-0472">Membrane</keyword>
<organism evidence="2 3">
    <name type="scientific">Deinococcus rufus</name>
    <dbReference type="NCBI Taxonomy" id="2136097"/>
    <lineage>
        <taxon>Bacteria</taxon>
        <taxon>Thermotogati</taxon>
        <taxon>Deinococcota</taxon>
        <taxon>Deinococci</taxon>
        <taxon>Deinococcales</taxon>
        <taxon>Deinococcaceae</taxon>
        <taxon>Deinococcus</taxon>
    </lineage>
</organism>
<comment type="caution">
    <text evidence="2">The sequence shown here is derived from an EMBL/GenBank/DDBJ whole genome shotgun (WGS) entry which is preliminary data.</text>
</comment>
<dbReference type="RefSeq" id="WP_295814129.1">
    <property type="nucleotide sequence ID" value="NZ_JBHRZG010000009.1"/>
</dbReference>
<name>A0ABV7ZA30_9DEIO</name>
<accession>A0ABV7ZA30</accession>
<feature type="transmembrane region" description="Helical" evidence="1">
    <location>
        <begin position="58"/>
        <end position="78"/>
    </location>
</feature>
<sequence length="84" mass="9293">MRGRRRQAAFLVPTSGLVDLAVAVLAFNHQHLVLAPVYGALGLGLLVAHVWRWRWAPQWWDVVGLSVGLGLALGILSAEWRAVW</sequence>
<evidence type="ECO:0000313" key="2">
    <source>
        <dbReference type="EMBL" id="MFC3832981.1"/>
    </source>
</evidence>
<dbReference type="EMBL" id="JBHRZG010000009">
    <property type="protein sequence ID" value="MFC3832981.1"/>
    <property type="molecule type" value="Genomic_DNA"/>
</dbReference>
<proteinExistence type="predicted"/>
<keyword evidence="1" id="KW-0812">Transmembrane</keyword>
<evidence type="ECO:0000313" key="3">
    <source>
        <dbReference type="Proteomes" id="UP001595803"/>
    </source>
</evidence>
<dbReference type="Proteomes" id="UP001595803">
    <property type="component" value="Unassembled WGS sequence"/>
</dbReference>
<keyword evidence="1" id="KW-1133">Transmembrane helix</keyword>
<feature type="transmembrane region" description="Helical" evidence="1">
    <location>
        <begin position="33"/>
        <end position="51"/>
    </location>
</feature>
<keyword evidence="3" id="KW-1185">Reference proteome</keyword>
<reference evidence="3" key="1">
    <citation type="journal article" date="2019" name="Int. J. Syst. Evol. Microbiol.">
        <title>The Global Catalogue of Microorganisms (GCM) 10K type strain sequencing project: providing services to taxonomists for standard genome sequencing and annotation.</title>
        <authorList>
            <consortium name="The Broad Institute Genomics Platform"/>
            <consortium name="The Broad Institute Genome Sequencing Center for Infectious Disease"/>
            <person name="Wu L."/>
            <person name="Ma J."/>
        </authorList>
    </citation>
    <scope>NUCLEOTIDE SEQUENCE [LARGE SCALE GENOMIC DNA]</scope>
    <source>
        <strain evidence="3">CCTCC AB 2017081</strain>
    </source>
</reference>
<evidence type="ECO:0000256" key="1">
    <source>
        <dbReference type="SAM" id="Phobius"/>
    </source>
</evidence>
<protein>
    <submittedName>
        <fullName evidence="2">Uncharacterized protein</fullName>
    </submittedName>
</protein>